<proteinExistence type="predicted"/>
<feature type="region of interest" description="Disordered" evidence="1">
    <location>
        <begin position="453"/>
        <end position="472"/>
    </location>
</feature>
<organism evidence="2">
    <name type="scientific">Spodoptera frugiperda</name>
    <name type="common">Fall armyworm</name>
    <dbReference type="NCBI Taxonomy" id="7108"/>
    <lineage>
        <taxon>Eukaryota</taxon>
        <taxon>Metazoa</taxon>
        <taxon>Ecdysozoa</taxon>
        <taxon>Arthropoda</taxon>
        <taxon>Hexapoda</taxon>
        <taxon>Insecta</taxon>
        <taxon>Pterygota</taxon>
        <taxon>Neoptera</taxon>
        <taxon>Endopterygota</taxon>
        <taxon>Lepidoptera</taxon>
        <taxon>Glossata</taxon>
        <taxon>Ditrysia</taxon>
        <taxon>Noctuoidea</taxon>
        <taxon>Noctuidae</taxon>
        <taxon>Amphipyrinae</taxon>
        <taxon>Spodoptera</taxon>
    </lineage>
</organism>
<protein>
    <submittedName>
        <fullName evidence="2">SFRICE_009395</fullName>
    </submittedName>
</protein>
<accession>A0A2H1VB47</accession>
<name>A0A2H1VB47_SPOFR</name>
<dbReference type="EMBL" id="ODYU01001606">
    <property type="protein sequence ID" value="SOQ38063.1"/>
    <property type="molecule type" value="Genomic_DNA"/>
</dbReference>
<reference evidence="2" key="1">
    <citation type="submission" date="2016-07" db="EMBL/GenBank/DDBJ databases">
        <authorList>
            <person name="Bretaudeau A."/>
        </authorList>
    </citation>
    <scope>NUCLEOTIDE SEQUENCE</scope>
    <source>
        <strain evidence="2">Rice</strain>
        <tissue evidence="2">Whole body</tissue>
    </source>
</reference>
<sequence>MVSDDAAYDGARLPMSSLFTRALKTPRLYPSGNTDSGHSLAVRTRKLEADYEAVTPRRLSCDSKMERTRESSCAILPHTLRIPRPHRIPKVRNLRVVGESGIGKIGKGSNWASGNLTHTTKHNASVVSRRFTARPWYHSVVASTTARQGVSDSIPGSSKAKPKKRPVITGLFGILKNFSLVAQCLELCPHRYKPVNEQTDYLMVSNHCHLWTPETPEALQRNETASLVEWPQLRLQDKGSQVQFPGRPKCYWAFFGFQKICKCVRGSITLFPIFPNHDSPTTLKFLTLKKADNALLTPLVLRVSMGSGDCAPSASLQASLCELLGSGTPCRSLCFLMGITWVSSKPEIKQNNLQNQPSKCLFDLNHPFTYHTLFEAVKRICSGVRSKFGRAMPTRPDHGLSEIVVKQLVSEVTGGPITPNLLNPRFPSKFLTPKKPATHLCPLTAAIGHNQPVKEQTGRDGKQLPPPMNTRNTRDVTSALPAFWGVVGESGIKKIGKGGTWVSGYLTHTTKHNASVVLRRCTVRPWYHFDRDSLFVPKHGSPTLTYIFFLCNTRTDVSPDGKQSPTPMRYLKHQMRYKCTVGLLGVGNLMVVRESGIGKIGKGGIGLPATSLNCVTYVEQTRHYKCVADLLGVKDLRDVRESGIGKIGKEGNWTSDDLTHSHNASVVSRRFSVRPWCHMKHISPTLRYILQPLTFINTQNNKTSHFTNKTKKVHKGSNNNSHSALISNSILKTINIKPSFVLVRKLPRWSSGRKCDCRTRGLGFDSRVGQSFFGFPKKISVITRSLELCPVYGNRLTSYYMGLPTQMRLYFKHMLNRRKGFDYTVSALARQLAAVQRACVAGSIPARSISSLSDPLIVALGLGVMCM</sequence>
<gene>
    <name evidence="2" type="ORF">SFRICE_009395</name>
</gene>
<evidence type="ECO:0000256" key="1">
    <source>
        <dbReference type="SAM" id="MobiDB-lite"/>
    </source>
</evidence>
<dbReference type="AlphaFoldDB" id="A0A2H1VB47"/>
<evidence type="ECO:0000313" key="2">
    <source>
        <dbReference type="EMBL" id="SOQ38063.1"/>
    </source>
</evidence>